<dbReference type="Proteomes" id="UP000199643">
    <property type="component" value="Unassembled WGS sequence"/>
</dbReference>
<sequence>MSKPTRIEITAVSEFDFEDLRDVKKRLEANKCMENAIICGKVWNAEFVEGILKTTLKDGTGVFVAHAWNCLNGTYFDVTRDFFLCKIDPENTYEYFANQKYSPKQYKINKQKLYSWKSDVLEGAKFLNEKLKNMH</sequence>
<organism evidence="1 2">
    <name type="scientific">Pedobacter terrae</name>
    <dbReference type="NCBI Taxonomy" id="405671"/>
    <lineage>
        <taxon>Bacteria</taxon>
        <taxon>Pseudomonadati</taxon>
        <taxon>Bacteroidota</taxon>
        <taxon>Sphingobacteriia</taxon>
        <taxon>Sphingobacteriales</taxon>
        <taxon>Sphingobacteriaceae</taxon>
        <taxon>Pedobacter</taxon>
    </lineage>
</organism>
<reference evidence="2" key="1">
    <citation type="submission" date="2016-10" db="EMBL/GenBank/DDBJ databases">
        <authorList>
            <person name="Varghese N."/>
            <person name="Submissions S."/>
        </authorList>
    </citation>
    <scope>NUCLEOTIDE SEQUENCE [LARGE SCALE GENOMIC DNA]</scope>
    <source>
        <strain evidence="2">DSM 17933</strain>
    </source>
</reference>
<evidence type="ECO:0000313" key="2">
    <source>
        <dbReference type="Proteomes" id="UP000199643"/>
    </source>
</evidence>
<dbReference type="EMBL" id="FNCH01000002">
    <property type="protein sequence ID" value="SDF95572.1"/>
    <property type="molecule type" value="Genomic_DNA"/>
</dbReference>
<keyword evidence="2" id="KW-1185">Reference proteome</keyword>
<dbReference type="RefSeq" id="WP_090497169.1">
    <property type="nucleotide sequence ID" value="NZ_FNCH01000002.1"/>
</dbReference>
<proteinExistence type="predicted"/>
<protein>
    <submittedName>
        <fullName evidence="1">Uncharacterized protein</fullName>
    </submittedName>
</protein>
<gene>
    <name evidence="1" type="ORF">SAMN05421827_102240</name>
</gene>
<evidence type="ECO:0000313" key="1">
    <source>
        <dbReference type="EMBL" id="SDF95572.1"/>
    </source>
</evidence>
<dbReference type="AlphaFoldDB" id="A0A1G7QAL0"/>
<name>A0A1G7QAL0_9SPHI</name>
<accession>A0A1G7QAL0</accession>